<proteinExistence type="predicted"/>
<dbReference type="AlphaFoldDB" id="A0A968GDB6"/>
<dbReference type="RefSeq" id="WP_167704493.1">
    <property type="nucleotide sequence ID" value="NZ_CP118171.1"/>
</dbReference>
<dbReference type="Proteomes" id="UP000752013">
    <property type="component" value="Unassembled WGS sequence"/>
</dbReference>
<dbReference type="EMBL" id="JAATLK010000004">
    <property type="protein sequence ID" value="NIZ47752.1"/>
    <property type="molecule type" value="Genomic_DNA"/>
</dbReference>
<reference evidence="1" key="1">
    <citation type="submission" date="2020-03" db="EMBL/GenBank/DDBJ databases">
        <title>Spirochaetal bacteria isolated from arthropods constitute a novel genus Entomospira genus novum within the order Spirochaetales.</title>
        <authorList>
            <person name="Grana-Miraglia L."/>
            <person name="Sikutova S."/>
            <person name="Fingerle V."/>
            <person name="Sing A."/>
            <person name="Castillo-Ramirez S."/>
            <person name="Margos G."/>
            <person name="Rudolf I."/>
        </authorList>
    </citation>
    <scope>NUCLEOTIDE SEQUENCE</scope>
    <source>
        <strain evidence="1">BR208</strain>
    </source>
</reference>
<protein>
    <submittedName>
        <fullName evidence="1">Uncharacterized protein</fullName>
    </submittedName>
</protein>
<organism evidence="1 2">
    <name type="scientific">Entomospira nematocerorum</name>
    <dbReference type="NCBI Taxonomy" id="2719987"/>
    <lineage>
        <taxon>Bacteria</taxon>
        <taxon>Pseudomonadati</taxon>
        <taxon>Spirochaetota</taxon>
        <taxon>Spirochaetia</taxon>
        <taxon>Spirochaetales</taxon>
        <taxon>Spirochaetaceae</taxon>
        <taxon>Entomospira</taxon>
    </lineage>
</organism>
<name>A0A968GDB6_9SPIO</name>
<keyword evidence="2" id="KW-1185">Reference proteome</keyword>
<evidence type="ECO:0000313" key="2">
    <source>
        <dbReference type="Proteomes" id="UP000752013"/>
    </source>
</evidence>
<gene>
    <name evidence="1" type="ORF">HCT46_07480</name>
</gene>
<comment type="caution">
    <text evidence="1">The sequence shown here is derived from an EMBL/GenBank/DDBJ whole genome shotgun (WGS) entry which is preliminary data.</text>
</comment>
<evidence type="ECO:0000313" key="1">
    <source>
        <dbReference type="EMBL" id="NIZ47752.1"/>
    </source>
</evidence>
<sequence length="118" mass="14301">MAKKEEYYLYPLKRYNRLFDTDHKVNRDGLAINCIDHYNVYFIPLHNAKGEPDLSVTITKIEQDFPAIIDRKDLQRIFGLEMRILYSKLPSFQIDQEINYLRQDLLNYLEQHYYCHKP</sequence>
<accession>A0A968GDB6</accession>